<reference evidence="2" key="1">
    <citation type="submission" date="2020-08" db="EMBL/GenBank/DDBJ databases">
        <title>Multicomponent nature underlies the extraordinary mechanical properties of spider dragline silk.</title>
        <authorList>
            <person name="Kono N."/>
            <person name="Nakamura H."/>
            <person name="Mori M."/>
            <person name="Yoshida Y."/>
            <person name="Ohtoshi R."/>
            <person name="Malay A.D."/>
            <person name="Moran D.A.P."/>
            <person name="Tomita M."/>
            <person name="Numata K."/>
            <person name="Arakawa K."/>
        </authorList>
    </citation>
    <scope>NUCLEOTIDE SEQUENCE</scope>
</reference>
<protein>
    <submittedName>
        <fullName evidence="2">Uncharacterized protein</fullName>
    </submittedName>
</protein>
<accession>A0A8X6N313</accession>
<dbReference type="EMBL" id="BMAW01053525">
    <property type="protein sequence ID" value="GFS91461.1"/>
    <property type="molecule type" value="Genomic_DNA"/>
</dbReference>
<dbReference type="Proteomes" id="UP000887013">
    <property type="component" value="Unassembled WGS sequence"/>
</dbReference>
<keyword evidence="3" id="KW-1185">Reference proteome</keyword>
<dbReference type="AlphaFoldDB" id="A0A8X6N313"/>
<gene>
    <name evidence="2" type="ORF">NPIL_465181</name>
</gene>
<evidence type="ECO:0000313" key="2">
    <source>
        <dbReference type="EMBL" id="GFS91461.1"/>
    </source>
</evidence>
<name>A0A8X6N313_NEPPI</name>
<feature type="compositionally biased region" description="Polar residues" evidence="1">
    <location>
        <begin position="18"/>
        <end position="27"/>
    </location>
</feature>
<evidence type="ECO:0000313" key="3">
    <source>
        <dbReference type="Proteomes" id="UP000887013"/>
    </source>
</evidence>
<sequence length="66" mass="7670">MYSVARRSVVEPRRQKTKANFSTSPSSTLRDRKRCILPFYPLDCFTEENSKTISLKTNLTFVLNPE</sequence>
<organism evidence="2 3">
    <name type="scientific">Nephila pilipes</name>
    <name type="common">Giant wood spider</name>
    <name type="synonym">Nephila maculata</name>
    <dbReference type="NCBI Taxonomy" id="299642"/>
    <lineage>
        <taxon>Eukaryota</taxon>
        <taxon>Metazoa</taxon>
        <taxon>Ecdysozoa</taxon>
        <taxon>Arthropoda</taxon>
        <taxon>Chelicerata</taxon>
        <taxon>Arachnida</taxon>
        <taxon>Araneae</taxon>
        <taxon>Araneomorphae</taxon>
        <taxon>Entelegynae</taxon>
        <taxon>Araneoidea</taxon>
        <taxon>Nephilidae</taxon>
        <taxon>Nephila</taxon>
    </lineage>
</organism>
<comment type="caution">
    <text evidence="2">The sequence shown here is derived from an EMBL/GenBank/DDBJ whole genome shotgun (WGS) entry which is preliminary data.</text>
</comment>
<evidence type="ECO:0000256" key="1">
    <source>
        <dbReference type="SAM" id="MobiDB-lite"/>
    </source>
</evidence>
<proteinExistence type="predicted"/>
<feature type="region of interest" description="Disordered" evidence="1">
    <location>
        <begin position="1"/>
        <end position="27"/>
    </location>
</feature>